<dbReference type="PANTHER" id="PTHR44758">
    <property type="entry name" value="NAD(P) TRANSHYDROGENASE SUBUNIT BETA"/>
    <property type="match status" value="1"/>
</dbReference>
<comment type="catalytic activity">
    <reaction evidence="14 15">
        <text>NAD(+) + NADPH + H(+)(in) = NADH + NADP(+) + H(+)(out)</text>
        <dbReference type="Rhea" id="RHEA:47992"/>
        <dbReference type="ChEBI" id="CHEBI:15378"/>
        <dbReference type="ChEBI" id="CHEBI:57540"/>
        <dbReference type="ChEBI" id="CHEBI:57783"/>
        <dbReference type="ChEBI" id="CHEBI:57945"/>
        <dbReference type="ChEBI" id="CHEBI:58349"/>
        <dbReference type="EC" id="7.1.1.1"/>
    </reaction>
</comment>
<evidence type="ECO:0000256" key="9">
    <source>
        <dbReference type="ARBA" id="ARBA00022857"/>
    </source>
</evidence>
<evidence type="ECO:0000256" key="3">
    <source>
        <dbReference type="ARBA" id="ARBA00007919"/>
    </source>
</evidence>
<dbReference type="OrthoDB" id="9763786at2"/>
<feature type="transmembrane region" description="Helical" evidence="16">
    <location>
        <begin position="240"/>
        <end position="260"/>
    </location>
</feature>
<evidence type="ECO:0000256" key="15">
    <source>
        <dbReference type="PIRNR" id="PIRNR000204"/>
    </source>
</evidence>
<comment type="function">
    <text evidence="1 15">The transhydrogenation between NADH and NADP is coupled to respiration and ATP hydrolysis and functions as a proton pump across the membrane.</text>
</comment>
<evidence type="ECO:0000256" key="12">
    <source>
        <dbReference type="ARBA" id="ARBA00023027"/>
    </source>
</evidence>
<dbReference type="InterPro" id="IPR029035">
    <property type="entry name" value="DHS-like_NAD/FAD-binding_dom"/>
</dbReference>
<dbReference type="RefSeq" id="WP_014456793.1">
    <property type="nucleotide sequence ID" value="NC_017098.1"/>
</dbReference>
<dbReference type="SUPFAM" id="SSF52467">
    <property type="entry name" value="DHS-like NAD/FAD-binding domain"/>
    <property type="match status" value="1"/>
</dbReference>
<organism evidence="18 19">
    <name type="scientific">Spirochaeta africana (strain ATCC 700263 / DSM 8902 / Z-7692)</name>
    <dbReference type="NCBI Taxonomy" id="889378"/>
    <lineage>
        <taxon>Bacteria</taxon>
        <taxon>Pseudomonadati</taxon>
        <taxon>Spirochaetota</taxon>
        <taxon>Spirochaetia</taxon>
        <taxon>Spirochaetales</taxon>
        <taxon>Spirochaetaceae</taxon>
        <taxon>Spirochaeta</taxon>
    </lineage>
</organism>
<dbReference type="GO" id="GO:0050661">
    <property type="term" value="F:NADP binding"/>
    <property type="evidence" value="ECO:0007669"/>
    <property type="project" value="InterPro"/>
</dbReference>
<evidence type="ECO:0000256" key="16">
    <source>
        <dbReference type="SAM" id="Phobius"/>
    </source>
</evidence>
<evidence type="ECO:0000256" key="4">
    <source>
        <dbReference type="ARBA" id="ARBA00012943"/>
    </source>
</evidence>
<dbReference type="Proteomes" id="UP000007383">
    <property type="component" value="Chromosome"/>
</dbReference>
<feature type="transmembrane region" description="Helical" evidence="16">
    <location>
        <begin position="189"/>
        <end position="209"/>
    </location>
</feature>
<keyword evidence="7 15" id="KW-0997">Cell inner membrane</keyword>
<dbReference type="Pfam" id="PF02233">
    <property type="entry name" value="PNTB"/>
    <property type="match status" value="1"/>
</dbReference>
<dbReference type="HOGENOM" id="CLU_007866_4_0_12"/>
<name>H9UMR8_SPIAZ</name>
<reference evidence="19" key="1">
    <citation type="journal article" date="2013" name="Stand. Genomic Sci.">
        <title>Complete genome sequence of the halophilic bacterium Spirochaeta africana type strain (Z-7692(T)) from the alkaline Lake Magadi in the East African Rift.</title>
        <authorList>
            <person name="Liolos K."/>
            <person name="Abt B."/>
            <person name="Scheuner C."/>
            <person name="Teshima H."/>
            <person name="Held B."/>
            <person name="Lapidus A."/>
            <person name="Nolan M."/>
            <person name="Lucas S."/>
            <person name="Deshpande S."/>
            <person name="Cheng J.F."/>
            <person name="Tapia R."/>
            <person name="Goodwin L.A."/>
            <person name="Pitluck S."/>
            <person name="Pagani I."/>
            <person name="Ivanova N."/>
            <person name="Mavromatis K."/>
            <person name="Mikhailova N."/>
            <person name="Huntemann M."/>
            <person name="Pati A."/>
            <person name="Chen A."/>
            <person name="Palaniappan K."/>
            <person name="Land M."/>
            <person name="Rohde M."/>
            <person name="Tindall B.J."/>
            <person name="Detter J.C."/>
            <person name="Goker M."/>
            <person name="Bristow J."/>
            <person name="Eisen J.A."/>
            <person name="Markowitz V."/>
            <person name="Hugenholtz P."/>
            <person name="Woyke T."/>
            <person name="Klenk H.P."/>
            <person name="Kyrpides N.C."/>
        </authorList>
    </citation>
    <scope>NUCLEOTIDE SEQUENCE</scope>
    <source>
        <strain evidence="19">ATCC 700263 / DSM 8902 / Z-7692</strain>
    </source>
</reference>
<evidence type="ECO:0000256" key="8">
    <source>
        <dbReference type="ARBA" id="ARBA00022692"/>
    </source>
</evidence>
<feature type="transmembrane region" description="Helical" evidence="16">
    <location>
        <begin position="165"/>
        <end position="183"/>
    </location>
</feature>
<sequence>MDLQSIANLGYLIAAVFFILGLKRMSHPKTAVQGNLFGALGMFIAVVITLVTQGILNIEYILIGIAAGTLVGTLLALKIKMTAMPQLVGLFNGFGGIASVLVAGAALYLELAAHGAAVAADYQFTVSIAASGIIGAVTFFGSIVAFGKLQGLVTEKPVRYPGEQVVKVLLAGGAIAVGVLIVLDPTVVLYYWIMAAIAGLLGLMLVLPIGGADMPIVIALLNSYSGIAAAATGFVLNNSILIVAGSLVGASGIILTRIMCKAMNRSLANVLFGGVGAVVETKGGDDIYAGKVTSTSAEEVAMILKSAQRVVFVPGYGMAVARAQAAVRMITEMMEKDGIEVAFGIHPVAGRMPGHMNVLLAEENISYDKLLEMDQVNPTFPNTDVVIVLGANDVVNPVARESSGNPIAGMPILDVDKARTVVVIKRSLSPGFAGIANPLFAADNSLMLFGDGKQVVEELVTAYKEV</sequence>
<comment type="subcellular location">
    <subcellularLocation>
        <location evidence="2">Cell inner membrane</location>
        <topology evidence="2">Multi-pass membrane protein</topology>
    </subcellularLocation>
</comment>
<feature type="domain" description="NADP transhydrogenase beta-like" evidence="17">
    <location>
        <begin position="8"/>
        <end position="461"/>
    </location>
</feature>
<evidence type="ECO:0000256" key="11">
    <source>
        <dbReference type="ARBA" id="ARBA00022989"/>
    </source>
</evidence>
<dbReference type="InterPro" id="IPR012136">
    <property type="entry name" value="NADH_DH_b"/>
</dbReference>
<dbReference type="GO" id="GO:0008750">
    <property type="term" value="F:proton-translocating NAD(P)+ transhydrogenase activity"/>
    <property type="evidence" value="ECO:0007669"/>
    <property type="project" value="UniProtKB-EC"/>
</dbReference>
<evidence type="ECO:0000256" key="1">
    <source>
        <dbReference type="ARBA" id="ARBA00003943"/>
    </source>
</evidence>
<dbReference type="eggNOG" id="COG1282">
    <property type="taxonomic scope" value="Bacteria"/>
</dbReference>
<dbReference type="STRING" id="889378.Spiaf_2787"/>
<dbReference type="PATRIC" id="fig|889378.3.peg.2759"/>
<dbReference type="EC" id="7.1.1.1" evidence="4 15"/>
<keyword evidence="12 15" id="KW-0520">NAD</keyword>
<feature type="transmembrane region" description="Helical" evidence="16">
    <location>
        <begin position="34"/>
        <end position="52"/>
    </location>
</feature>
<feature type="transmembrane region" description="Helical" evidence="16">
    <location>
        <begin position="89"/>
        <end position="109"/>
    </location>
</feature>
<proteinExistence type="inferred from homology"/>
<feature type="transmembrane region" description="Helical" evidence="16">
    <location>
        <begin position="216"/>
        <end position="234"/>
    </location>
</feature>
<protein>
    <recommendedName>
        <fullName evidence="5 15">NAD(P) transhydrogenase subunit beta</fullName>
        <ecNumber evidence="4 15">7.1.1.1</ecNumber>
    </recommendedName>
    <alternativeName>
        <fullName evidence="15">Nicotinamide nucleotide transhydrogenase subunit beta</fullName>
    </alternativeName>
</protein>
<dbReference type="GO" id="GO:0005886">
    <property type="term" value="C:plasma membrane"/>
    <property type="evidence" value="ECO:0007669"/>
    <property type="project" value="UniProtKB-SubCell"/>
</dbReference>
<evidence type="ECO:0000256" key="7">
    <source>
        <dbReference type="ARBA" id="ARBA00022519"/>
    </source>
</evidence>
<keyword evidence="9 15" id="KW-0521">NADP</keyword>
<feature type="transmembrane region" description="Helical" evidence="16">
    <location>
        <begin position="58"/>
        <end position="77"/>
    </location>
</feature>
<dbReference type="Gene3D" id="3.40.50.1220">
    <property type="entry name" value="TPP-binding domain"/>
    <property type="match status" value="1"/>
</dbReference>
<keyword evidence="13 15" id="KW-0472">Membrane</keyword>
<dbReference type="InterPro" id="IPR034300">
    <property type="entry name" value="PNTB-like"/>
</dbReference>
<feature type="transmembrane region" description="Helical" evidence="16">
    <location>
        <begin position="6"/>
        <end position="22"/>
    </location>
</feature>
<evidence type="ECO:0000256" key="6">
    <source>
        <dbReference type="ARBA" id="ARBA00022475"/>
    </source>
</evidence>
<evidence type="ECO:0000259" key="17">
    <source>
        <dbReference type="Pfam" id="PF02233"/>
    </source>
</evidence>
<keyword evidence="6 15" id="KW-1003">Cell membrane</keyword>
<evidence type="ECO:0000313" key="18">
    <source>
        <dbReference type="EMBL" id="AFG38811.1"/>
    </source>
</evidence>
<dbReference type="KEGG" id="sfc:Spiaf_2787"/>
<evidence type="ECO:0000313" key="19">
    <source>
        <dbReference type="Proteomes" id="UP000007383"/>
    </source>
</evidence>
<feature type="transmembrane region" description="Helical" evidence="16">
    <location>
        <begin position="124"/>
        <end position="145"/>
    </location>
</feature>
<evidence type="ECO:0000256" key="2">
    <source>
        <dbReference type="ARBA" id="ARBA00004429"/>
    </source>
</evidence>
<dbReference type="AlphaFoldDB" id="H9UMR8"/>
<keyword evidence="11 16" id="KW-1133">Transmembrane helix</keyword>
<dbReference type="EMBL" id="CP003282">
    <property type="protein sequence ID" value="AFG38811.1"/>
    <property type="molecule type" value="Genomic_DNA"/>
</dbReference>
<keyword evidence="8 16" id="KW-0812">Transmembrane</keyword>
<evidence type="ECO:0000256" key="5">
    <source>
        <dbReference type="ARBA" id="ARBA00014581"/>
    </source>
</evidence>
<comment type="similarity">
    <text evidence="3 15">Belongs to the PNT beta subunit family.</text>
</comment>
<keyword evidence="10 15" id="KW-1278">Translocase</keyword>
<evidence type="ECO:0000256" key="14">
    <source>
        <dbReference type="ARBA" id="ARBA00048202"/>
    </source>
</evidence>
<dbReference type="PANTHER" id="PTHR44758:SF1">
    <property type="entry name" value="NAD(P) TRANSHYDROGENASE SUBUNIT BETA"/>
    <property type="match status" value="1"/>
</dbReference>
<evidence type="ECO:0000256" key="10">
    <source>
        <dbReference type="ARBA" id="ARBA00022967"/>
    </source>
</evidence>
<keyword evidence="19" id="KW-1185">Reference proteome</keyword>
<gene>
    <name evidence="18" type="ordered locus">Spiaf_2787</name>
</gene>
<evidence type="ECO:0000256" key="13">
    <source>
        <dbReference type="ARBA" id="ARBA00023136"/>
    </source>
</evidence>
<accession>H9UMR8</accession>
<dbReference type="PIRSF" id="PIRSF000204">
    <property type="entry name" value="PNTB"/>
    <property type="match status" value="1"/>
</dbReference>